<gene>
    <name evidence="2" type="primary">Contig19616.g20796</name>
    <name evidence="2" type="ORF">STYLEM_4165</name>
</gene>
<proteinExistence type="predicted"/>
<dbReference type="Proteomes" id="UP000039865">
    <property type="component" value="Unassembled WGS sequence"/>
</dbReference>
<feature type="compositionally biased region" description="Polar residues" evidence="1">
    <location>
        <begin position="1"/>
        <end position="12"/>
    </location>
</feature>
<name>A0A078A119_STYLE</name>
<accession>A0A078A119</accession>
<keyword evidence="3" id="KW-1185">Reference proteome</keyword>
<evidence type="ECO:0000313" key="3">
    <source>
        <dbReference type="Proteomes" id="UP000039865"/>
    </source>
</evidence>
<organism evidence="2 3">
    <name type="scientific">Stylonychia lemnae</name>
    <name type="common">Ciliate</name>
    <dbReference type="NCBI Taxonomy" id="5949"/>
    <lineage>
        <taxon>Eukaryota</taxon>
        <taxon>Sar</taxon>
        <taxon>Alveolata</taxon>
        <taxon>Ciliophora</taxon>
        <taxon>Intramacronucleata</taxon>
        <taxon>Spirotrichea</taxon>
        <taxon>Stichotrichia</taxon>
        <taxon>Sporadotrichida</taxon>
        <taxon>Oxytrichidae</taxon>
        <taxon>Stylonychinae</taxon>
        <taxon>Stylonychia</taxon>
    </lineage>
</organism>
<evidence type="ECO:0000313" key="2">
    <source>
        <dbReference type="EMBL" id="CDW75178.1"/>
    </source>
</evidence>
<sequence>MPSYQEQSLQQSKKIRKDDFMKRQKEDVKSQEAFFTREDEISEINEQGENEKNGLNSSVKKNFIEEYGFEIDNQFDFKKDKIKPNDGYVQMIPNEQNGRLMNCWFVEWHHQKRQI</sequence>
<dbReference type="EMBL" id="CCKQ01004044">
    <property type="protein sequence ID" value="CDW75178.1"/>
    <property type="molecule type" value="Genomic_DNA"/>
</dbReference>
<protein>
    <submittedName>
        <fullName evidence="2">Uncharacterized protein</fullName>
    </submittedName>
</protein>
<dbReference type="AlphaFoldDB" id="A0A078A119"/>
<feature type="region of interest" description="Disordered" evidence="1">
    <location>
        <begin position="1"/>
        <end position="28"/>
    </location>
</feature>
<reference evidence="2 3" key="1">
    <citation type="submission" date="2014-06" db="EMBL/GenBank/DDBJ databases">
        <authorList>
            <person name="Swart Estienne"/>
        </authorList>
    </citation>
    <scope>NUCLEOTIDE SEQUENCE [LARGE SCALE GENOMIC DNA]</scope>
    <source>
        <strain evidence="2 3">130c</strain>
    </source>
</reference>
<feature type="compositionally biased region" description="Basic and acidic residues" evidence="1">
    <location>
        <begin position="16"/>
        <end position="28"/>
    </location>
</feature>
<evidence type="ECO:0000256" key="1">
    <source>
        <dbReference type="SAM" id="MobiDB-lite"/>
    </source>
</evidence>
<dbReference type="InParanoid" id="A0A078A119"/>